<evidence type="ECO:0000256" key="2">
    <source>
        <dbReference type="ARBA" id="ARBA00023157"/>
    </source>
</evidence>
<accession>A0AAV9HN56</accession>
<evidence type="ECO:0000313" key="4">
    <source>
        <dbReference type="Proteomes" id="UP001321749"/>
    </source>
</evidence>
<comment type="caution">
    <text evidence="3">The sequence shown here is derived from an EMBL/GenBank/DDBJ whole genome shotgun (WGS) entry which is preliminary data.</text>
</comment>
<gene>
    <name evidence="3" type="ORF">QBC42DRAFT_142516</name>
</gene>
<evidence type="ECO:0000256" key="1">
    <source>
        <dbReference type="ARBA" id="ARBA00022801"/>
    </source>
</evidence>
<proteinExistence type="predicted"/>
<dbReference type="PANTHER" id="PTHR33630">
    <property type="entry name" value="CUTINASE RV1984C-RELATED-RELATED"/>
    <property type="match status" value="1"/>
</dbReference>
<dbReference type="SMART" id="SM01110">
    <property type="entry name" value="Cutinase"/>
    <property type="match status" value="1"/>
</dbReference>
<sequence>MKEILSRAVTALTAVLHTRETLVWDGTCATGIHLIVARGSTEAPGLGRSSVVAYNVTQLIPGSSIATVDYPATFENYFASEAKAKTEFERLVLEHVEACPNTKIGLIGYSQGGHSLMDAICGAAGDLFQVPENMTKALENQVVANLVFGDPSRTAGAPWNVGTSTKSGLAPRENVTACEPFADRIRSYCDTGDVYCDLGNVTTAHGAYFRLYGVEAAEWIAKQF</sequence>
<protein>
    <submittedName>
        <fullName evidence="3">Cutinase</fullName>
    </submittedName>
</protein>
<keyword evidence="4" id="KW-1185">Reference proteome</keyword>
<reference evidence="3" key="2">
    <citation type="submission" date="2023-06" db="EMBL/GenBank/DDBJ databases">
        <authorList>
            <consortium name="Lawrence Berkeley National Laboratory"/>
            <person name="Mondo S.J."/>
            <person name="Hensen N."/>
            <person name="Bonometti L."/>
            <person name="Westerberg I."/>
            <person name="Brannstrom I.O."/>
            <person name="Guillou S."/>
            <person name="Cros-Aarteil S."/>
            <person name="Calhoun S."/>
            <person name="Haridas S."/>
            <person name="Kuo A."/>
            <person name="Pangilinan J."/>
            <person name="Riley R."/>
            <person name="Labutti K."/>
            <person name="Andreopoulos B."/>
            <person name="Lipzen A."/>
            <person name="Chen C."/>
            <person name="Yanf M."/>
            <person name="Daum C."/>
            <person name="Ng V."/>
            <person name="Clum A."/>
            <person name="Steindorff A."/>
            <person name="Ohm R."/>
            <person name="Martin F."/>
            <person name="Silar P."/>
            <person name="Natvig D."/>
            <person name="Lalanne C."/>
            <person name="Gautier V."/>
            <person name="Ament-Velasquez S.L."/>
            <person name="Kruys A."/>
            <person name="Hutchinson M.I."/>
            <person name="Powell A.J."/>
            <person name="Barry K."/>
            <person name="Miller A.N."/>
            <person name="Grigoriev I.V."/>
            <person name="Debuchy R."/>
            <person name="Gladieux P."/>
            <person name="Thoren M.H."/>
            <person name="Johannesson H."/>
        </authorList>
    </citation>
    <scope>NUCLEOTIDE SEQUENCE</scope>
    <source>
        <strain evidence="3">PSN324</strain>
    </source>
</reference>
<evidence type="ECO:0000313" key="3">
    <source>
        <dbReference type="EMBL" id="KAK4462235.1"/>
    </source>
</evidence>
<dbReference type="AlphaFoldDB" id="A0AAV9HN56"/>
<keyword evidence="1" id="KW-0378">Hydrolase</keyword>
<dbReference type="Proteomes" id="UP001321749">
    <property type="component" value="Unassembled WGS sequence"/>
</dbReference>
<dbReference type="InterPro" id="IPR000675">
    <property type="entry name" value="Cutinase/axe"/>
</dbReference>
<dbReference type="EMBL" id="MU864975">
    <property type="protein sequence ID" value="KAK4462235.1"/>
    <property type="molecule type" value="Genomic_DNA"/>
</dbReference>
<dbReference type="Pfam" id="PF01083">
    <property type="entry name" value="Cutinase"/>
    <property type="match status" value="1"/>
</dbReference>
<reference evidence="3" key="1">
    <citation type="journal article" date="2023" name="Mol. Phylogenet. Evol.">
        <title>Genome-scale phylogeny and comparative genomics of the fungal order Sordariales.</title>
        <authorList>
            <person name="Hensen N."/>
            <person name="Bonometti L."/>
            <person name="Westerberg I."/>
            <person name="Brannstrom I.O."/>
            <person name="Guillou S."/>
            <person name="Cros-Aarteil S."/>
            <person name="Calhoun S."/>
            <person name="Haridas S."/>
            <person name="Kuo A."/>
            <person name="Mondo S."/>
            <person name="Pangilinan J."/>
            <person name="Riley R."/>
            <person name="LaButti K."/>
            <person name="Andreopoulos B."/>
            <person name="Lipzen A."/>
            <person name="Chen C."/>
            <person name="Yan M."/>
            <person name="Daum C."/>
            <person name="Ng V."/>
            <person name="Clum A."/>
            <person name="Steindorff A."/>
            <person name="Ohm R.A."/>
            <person name="Martin F."/>
            <person name="Silar P."/>
            <person name="Natvig D.O."/>
            <person name="Lalanne C."/>
            <person name="Gautier V."/>
            <person name="Ament-Velasquez S.L."/>
            <person name="Kruys A."/>
            <person name="Hutchinson M.I."/>
            <person name="Powell A.J."/>
            <person name="Barry K."/>
            <person name="Miller A.N."/>
            <person name="Grigoriev I.V."/>
            <person name="Debuchy R."/>
            <person name="Gladieux P."/>
            <person name="Hiltunen Thoren M."/>
            <person name="Johannesson H."/>
        </authorList>
    </citation>
    <scope>NUCLEOTIDE SEQUENCE</scope>
    <source>
        <strain evidence="3">PSN324</strain>
    </source>
</reference>
<dbReference type="Gene3D" id="3.40.50.1820">
    <property type="entry name" value="alpha/beta hydrolase"/>
    <property type="match status" value="1"/>
</dbReference>
<keyword evidence="2" id="KW-1015">Disulfide bond</keyword>
<dbReference type="InterPro" id="IPR029058">
    <property type="entry name" value="AB_hydrolase_fold"/>
</dbReference>
<dbReference type="GO" id="GO:0052689">
    <property type="term" value="F:carboxylic ester hydrolase activity"/>
    <property type="evidence" value="ECO:0007669"/>
    <property type="project" value="UniProtKB-ARBA"/>
</dbReference>
<dbReference type="SUPFAM" id="SSF53474">
    <property type="entry name" value="alpha/beta-Hydrolases"/>
    <property type="match status" value="1"/>
</dbReference>
<name>A0AAV9HN56_9PEZI</name>
<dbReference type="PANTHER" id="PTHR33630:SF9">
    <property type="entry name" value="CUTINASE 4"/>
    <property type="match status" value="1"/>
</dbReference>
<organism evidence="3 4">
    <name type="scientific">Cladorrhinum samala</name>
    <dbReference type="NCBI Taxonomy" id="585594"/>
    <lineage>
        <taxon>Eukaryota</taxon>
        <taxon>Fungi</taxon>
        <taxon>Dikarya</taxon>
        <taxon>Ascomycota</taxon>
        <taxon>Pezizomycotina</taxon>
        <taxon>Sordariomycetes</taxon>
        <taxon>Sordariomycetidae</taxon>
        <taxon>Sordariales</taxon>
        <taxon>Podosporaceae</taxon>
        <taxon>Cladorrhinum</taxon>
    </lineage>
</organism>
<feature type="non-terminal residue" evidence="3">
    <location>
        <position position="224"/>
    </location>
</feature>